<keyword evidence="5" id="KW-1185">Reference proteome</keyword>
<dbReference type="PROSITE" id="PS50943">
    <property type="entry name" value="HTH_CROC1"/>
    <property type="match status" value="1"/>
</dbReference>
<comment type="similarity">
    <text evidence="1">Belongs to the phD/YefM antitoxin family.</text>
</comment>
<dbReference type="SUPFAM" id="SSF47413">
    <property type="entry name" value="lambda repressor-like DNA-binding domains"/>
    <property type="match status" value="1"/>
</dbReference>
<accession>A0ABU8KTS4</accession>
<evidence type="ECO:0000259" key="3">
    <source>
        <dbReference type="PROSITE" id="PS50943"/>
    </source>
</evidence>
<reference evidence="4 5" key="1">
    <citation type="submission" date="2022-12" db="EMBL/GenBank/DDBJ databases">
        <authorList>
            <person name="Muema E."/>
        </authorList>
    </citation>
    <scope>NUCLEOTIDE SEQUENCE [LARGE SCALE GENOMIC DNA]</scope>
    <source>
        <strain evidence="5">1326</strain>
    </source>
</reference>
<dbReference type="PANTHER" id="PTHR46797:SF1">
    <property type="entry name" value="METHYLPHOSPHONATE SYNTHASE"/>
    <property type="match status" value="1"/>
</dbReference>
<dbReference type="RefSeq" id="WP_337105837.1">
    <property type="nucleotide sequence ID" value="NZ_JAPYKS010000005.1"/>
</dbReference>
<evidence type="ECO:0000256" key="2">
    <source>
        <dbReference type="ARBA" id="ARBA00023125"/>
    </source>
</evidence>
<dbReference type="InterPro" id="IPR001387">
    <property type="entry name" value="Cro/C1-type_HTH"/>
</dbReference>
<dbReference type="PANTHER" id="PTHR46797">
    <property type="entry name" value="HTH-TYPE TRANSCRIPTIONAL REGULATOR"/>
    <property type="match status" value="1"/>
</dbReference>
<protein>
    <submittedName>
        <fullName evidence="4">Helix-turn-helix transcriptional regulator</fullName>
    </submittedName>
</protein>
<name>A0ABU8KTS4_9HYPH</name>
<sequence length="124" mass="13643">MNKPTIITTPNGDRMAILPLADYESLVEAAEDSADIQTYDRIKQKIAAGEEELIPAAVVNRILEGENKIRVWREHRGMSARDLAEKTEISAGYLSQIETGTRDGTFDTIKRIAAALNVSVDDLA</sequence>
<dbReference type="SMART" id="SM00530">
    <property type="entry name" value="HTH_XRE"/>
    <property type="match status" value="1"/>
</dbReference>
<dbReference type="InterPro" id="IPR010982">
    <property type="entry name" value="Lambda_DNA-bd_dom_sf"/>
</dbReference>
<dbReference type="SUPFAM" id="SSF143120">
    <property type="entry name" value="YefM-like"/>
    <property type="match status" value="1"/>
</dbReference>
<dbReference type="InterPro" id="IPR036165">
    <property type="entry name" value="YefM-like_sf"/>
</dbReference>
<dbReference type="Gene3D" id="1.10.260.40">
    <property type="entry name" value="lambda repressor-like DNA-binding domains"/>
    <property type="match status" value="1"/>
</dbReference>
<feature type="domain" description="HTH cro/C1-type" evidence="3">
    <location>
        <begin position="69"/>
        <end position="123"/>
    </location>
</feature>
<evidence type="ECO:0000313" key="4">
    <source>
        <dbReference type="EMBL" id="MEI9408772.1"/>
    </source>
</evidence>
<evidence type="ECO:0000313" key="5">
    <source>
        <dbReference type="Proteomes" id="UP001387293"/>
    </source>
</evidence>
<comment type="caution">
    <text evidence="4">The sequence shown here is derived from an EMBL/GenBank/DDBJ whole genome shotgun (WGS) entry which is preliminary data.</text>
</comment>
<proteinExistence type="inferred from homology"/>
<evidence type="ECO:0000256" key="1">
    <source>
        <dbReference type="ARBA" id="ARBA00009981"/>
    </source>
</evidence>
<dbReference type="Proteomes" id="UP001387293">
    <property type="component" value="Unassembled WGS sequence"/>
</dbReference>
<organism evidence="4 5">
    <name type="scientific">Mesorhizobium salmacidum</name>
    <dbReference type="NCBI Taxonomy" id="3015171"/>
    <lineage>
        <taxon>Bacteria</taxon>
        <taxon>Pseudomonadati</taxon>
        <taxon>Pseudomonadota</taxon>
        <taxon>Alphaproteobacteria</taxon>
        <taxon>Hyphomicrobiales</taxon>
        <taxon>Phyllobacteriaceae</taxon>
        <taxon>Mesorhizobium</taxon>
    </lineage>
</organism>
<gene>
    <name evidence="4" type="ORF">O7A60_08330</name>
</gene>
<dbReference type="Pfam" id="PF01381">
    <property type="entry name" value="HTH_3"/>
    <property type="match status" value="1"/>
</dbReference>
<dbReference type="CDD" id="cd00093">
    <property type="entry name" value="HTH_XRE"/>
    <property type="match status" value="1"/>
</dbReference>
<dbReference type="InterPro" id="IPR050807">
    <property type="entry name" value="TransReg_Diox_bact_type"/>
</dbReference>
<keyword evidence="2" id="KW-0238">DNA-binding</keyword>
<dbReference type="EMBL" id="JAPYKS010000005">
    <property type="protein sequence ID" value="MEI9408772.1"/>
    <property type="molecule type" value="Genomic_DNA"/>
</dbReference>